<keyword evidence="1" id="KW-0472">Membrane</keyword>
<dbReference type="SUPFAM" id="SSF52317">
    <property type="entry name" value="Class I glutamine amidotransferase-like"/>
    <property type="match status" value="1"/>
</dbReference>
<dbReference type="InterPro" id="IPR029062">
    <property type="entry name" value="Class_I_gatase-like"/>
</dbReference>
<protein>
    <recommendedName>
        <fullName evidence="2">Aerotolerance regulator N-terminal domain-containing protein</fullName>
    </recommendedName>
</protein>
<organism evidence="3">
    <name type="scientific">marine metagenome</name>
    <dbReference type="NCBI Taxonomy" id="408172"/>
    <lineage>
        <taxon>unclassified sequences</taxon>
        <taxon>metagenomes</taxon>
        <taxon>ecological metagenomes</taxon>
    </lineage>
</organism>
<reference evidence="3" key="1">
    <citation type="submission" date="2018-05" db="EMBL/GenBank/DDBJ databases">
        <authorList>
            <person name="Lanie J.A."/>
            <person name="Ng W.-L."/>
            <person name="Kazmierczak K.M."/>
            <person name="Andrzejewski T.M."/>
            <person name="Davidsen T.M."/>
            <person name="Wayne K.J."/>
            <person name="Tettelin H."/>
            <person name="Glass J.I."/>
            <person name="Rusch D."/>
            <person name="Podicherti R."/>
            <person name="Tsui H.-C.T."/>
            <person name="Winkler M.E."/>
        </authorList>
    </citation>
    <scope>NUCLEOTIDE SEQUENCE</scope>
</reference>
<feature type="non-terminal residue" evidence="3">
    <location>
        <position position="1"/>
    </location>
</feature>
<gene>
    <name evidence="3" type="ORF">METZ01_LOCUS123528</name>
</gene>
<feature type="transmembrane region" description="Helical" evidence="1">
    <location>
        <begin position="37"/>
        <end position="55"/>
    </location>
</feature>
<keyword evidence="1" id="KW-1133">Transmembrane helix</keyword>
<name>A0A381Y0X4_9ZZZZ</name>
<dbReference type="InterPro" id="IPR011933">
    <property type="entry name" value="Double_TM_dom"/>
</dbReference>
<dbReference type="PANTHER" id="PTHR37464">
    <property type="entry name" value="BLL2463 PROTEIN"/>
    <property type="match status" value="1"/>
</dbReference>
<dbReference type="NCBIfam" id="TIGR02226">
    <property type="entry name" value="two_anch"/>
    <property type="match status" value="1"/>
</dbReference>
<evidence type="ECO:0000313" key="3">
    <source>
        <dbReference type="EMBL" id="SVA70674.1"/>
    </source>
</evidence>
<proteinExistence type="predicted"/>
<feature type="domain" description="Aerotolerance regulator N-terminal" evidence="2">
    <location>
        <begin position="2"/>
        <end position="57"/>
    </location>
</feature>
<dbReference type="Pfam" id="PF07584">
    <property type="entry name" value="BatA"/>
    <property type="match status" value="1"/>
</dbReference>
<keyword evidence="1" id="KW-0812">Transmembrane</keyword>
<dbReference type="EMBL" id="UINC01017105">
    <property type="protein sequence ID" value="SVA70674.1"/>
    <property type="molecule type" value="Genomic_DNA"/>
</dbReference>
<dbReference type="InterPro" id="IPR024163">
    <property type="entry name" value="Aerotolerance_reg_N"/>
</dbReference>
<accession>A0A381Y0X4</accession>
<evidence type="ECO:0000256" key="1">
    <source>
        <dbReference type="SAM" id="Phobius"/>
    </source>
</evidence>
<dbReference type="PANTHER" id="PTHR37464:SF1">
    <property type="entry name" value="BLL2463 PROTEIN"/>
    <property type="match status" value="1"/>
</dbReference>
<evidence type="ECO:0000259" key="2">
    <source>
        <dbReference type="Pfam" id="PF07584"/>
    </source>
</evidence>
<dbReference type="AlphaFoldDB" id="A0A381Y0X4"/>
<feature type="non-terminal residue" evidence="3">
    <location>
        <position position="487"/>
    </location>
</feature>
<sequence length="487" mass="55383">MIHILNRLTVKKVDFSTIRFIKNLENNAIRSIRFKKWVLLLLRIGIITALVLMIARPVTKGFMPGWISAELESRLLLVIDNSSSMSGKINSLSLLESSKKAAMLIPQIFSKNTTVNIIQTCPPRTLFSGKINDPSIPLIINQIHPTVKYDNLWTVVDSLTSIINAPEPIKECIIFSDFQNNIVPNRPLLDSWKFYLINPGEINNNLSINNLEVVSRIKVPDQLLKLKTSIKNSGNKKITNTPIDLLFEENRVGQVISEFEEGSNKEFIFQAYPEKKGVLAGSIRLPNDDYLNDNIWFITAPILDKINCLMIGGADEEISMFRLLIDAIDPEMQLINFESRKQPIINRLFIDDFDLLIIHNPEAFTEAAFDELDIFLQRGGGLIWFSGGMEIDPTYNKYFSNIGFPKAKGMIESGSGIFSVNIPSKDNHLLSDLNVRKLENELPECYRYVKHNYSNKHNVHFQLNNGDPLLLEFNRGSGNIFYFTSLM</sequence>